<keyword evidence="3" id="KW-0449">Lipoprotein</keyword>
<dbReference type="EMBL" id="CP081150">
    <property type="protein sequence ID" value="QZA78229.1"/>
    <property type="molecule type" value="Genomic_DNA"/>
</dbReference>
<dbReference type="CDD" id="cd05387">
    <property type="entry name" value="BY-kinase"/>
    <property type="match status" value="1"/>
</dbReference>
<dbReference type="InterPro" id="IPR037257">
    <property type="entry name" value="T2SS_E_N_sf"/>
</dbReference>
<evidence type="ECO:0000256" key="1">
    <source>
        <dbReference type="ARBA" id="ARBA00022741"/>
    </source>
</evidence>
<organism evidence="3 4">
    <name type="scientific">Deefgea tanakiae</name>
    <dbReference type="NCBI Taxonomy" id="2865840"/>
    <lineage>
        <taxon>Bacteria</taxon>
        <taxon>Pseudomonadati</taxon>
        <taxon>Pseudomonadota</taxon>
        <taxon>Betaproteobacteria</taxon>
        <taxon>Neisseriales</taxon>
        <taxon>Chitinibacteraceae</taxon>
        <taxon>Deefgea</taxon>
    </lineage>
</organism>
<reference evidence="3 4" key="1">
    <citation type="submission" date="2021-08" db="EMBL/GenBank/DDBJ databases">
        <title>complete genome sequencing of Deefgea sp. D25.</title>
        <authorList>
            <person name="Bae J.-W."/>
            <person name="Gim D.-H."/>
        </authorList>
    </citation>
    <scope>NUCLEOTIDE SEQUENCE [LARGE SCALE GENOMIC DNA]</scope>
    <source>
        <strain evidence="3 4">D25</strain>
    </source>
</reference>
<dbReference type="PANTHER" id="PTHR32309">
    <property type="entry name" value="TYROSINE-PROTEIN KINASE"/>
    <property type="match status" value="1"/>
</dbReference>
<keyword evidence="3" id="KW-0808">Transferase</keyword>
<accession>A0ABX8ZBI6</accession>
<dbReference type="PANTHER" id="PTHR32309:SF13">
    <property type="entry name" value="FERRIC ENTEROBACTIN TRANSPORT PROTEIN FEPE"/>
    <property type="match status" value="1"/>
</dbReference>
<sequence>MSNNEIQVLPSLAKGNIGQQLLDSGKINTSQAEKILQLQKESGLRFGEAAIKLGLITESDIQDVLSQQFEYPYLLSGQSTVDESLVAAYSPFDSRVETLRSLRSQIILRWMENGHKSIAISSYDSDSASDLLAANLAVVFSQLGERTLFVDANLRSNSKSNLFGLKNNSGLSDLLAGRTDLSCIQKIADLRDLSVLNSGTAAPNPQELLSRDAFGQLFQQLESQFDVVIYATSKLETAMDAQFIASRTKGVLLVVQKDKTPVKGLASLKEQFNANKIEIIGCVLTESDS</sequence>
<dbReference type="InterPro" id="IPR017479">
    <property type="entry name" value="Tyr_kinase_chain_length_EpsG"/>
</dbReference>
<keyword evidence="2" id="KW-0067">ATP-binding</keyword>
<dbReference type="InterPro" id="IPR027417">
    <property type="entry name" value="P-loop_NTPase"/>
</dbReference>
<name>A0ABX8ZBI6_9NEIS</name>
<keyword evidence="3" id="KW-0418">Kinase</keyword>
<evidence type="ECO:0000256" key="2">
    <source>
        <dbReference type="ARBA" id="ARBA00022840"/>
    </source>
</evidence>
<dbReference type="SUPFAM" id="SSF160246">
    <property type="entry name" value="EspE N-terminal domain-like"/>
    <property type="match status" value="1"/>
</dbReference>
<keyword evidence="4" id="KW-1185">Reference proteome</keyword>
<dbReference type="InterPro" id="IPR050445">
    <property type="entry name" value="Bact_polysacc_biosynth/exp"/>
</dbReference>
<protein>
    <submittedName>
        <fullName evidence="3">Chain length determinant protein tyrosine kinase EpsG</fullName>
    </submittedName>
</protein>
<dbReference type="InterPro" id="IPR005702">
    <property type="entry name" value="Wzc-like_C"/>
</dbReference>
<dbReference type="RefSeq" id="WP_221006635.1">
    <property type="nucleotide sequence ID" value="NZ_CP081150.1"/>
</dbReference>
<keyword evidence="1" id="KW-0547">Nucleotide-binding</keyword>
<evidence type="ECO:0000313" key="3">
    <source>
        <dbReference type="EMBL" id="QZA78229.1"/>
    </source>
</evidence>
<dbReference type="Gene3D" id="3.40.50.300">
    <property type="entry name" value="P-loop containing nucleotide triphosphate hydrolases"/>
    <property type="match status" value="1"/>
</dbReference>
<dbReference type="NCBIfam" id="TIGR03029">
    <property type="entry name" value="EpsG"/>
    <property type="match status" value="1"/>
</dbReference>
<dbReference type="SUPFAM" id="SSF52540">
    <property type="entry name" value="P-loop containing nucleoside triphosphate hydrolases"/>
    <property type="match status" value="1"/>
</dbReference>
<dbReference type="GO" id="GO:0016301">
    <property type="term" value="F:kinase activity"/>
    <property type="evidence" value="ECO:0007669"/>
    <property type="project" value="UniProtKB-KW"/>
</dbReference>
<gene>
    <name evidence="3" type="primary">epsG</name>
    <name evidence="3" type="ORF">K4H28_02055</name>
</gene>
<dbReference type="NCBIfam" id="TIGR01007">
    <property type="entry name" value="eps_fam"/>
    <property type="match status" value="1"/>
</dbReference>
<proteinExistence type="predicted"/>
<evidence type="ECO:0000313" key="4">
    <source>
        <dbReference type="Proteomes" id="UP000825679"/>
    </source>
</evidence>
<dbReference type="Proteomes" id="UP000825679">
    <property type="component" value="Chromosome"/>
</dbReference>